<comment type="caution">
    <text evidence="2">The sequence shown here is derived from an EMBL/GenBank/DDBJ whole genome shotgun (WGS) entry which is preliminary data.</text>
</comment>
<feature type="compositionally biased region" description="Polar residues" evidence="1">
    <location>
        <begin position="138"/>
        <end position="153"/>
    </location>
</feature>
<evidence type="ECO:0000313" key="3">
    <source>
        <dbReference type="Proteomes" id="UP001558652"/>
    </source>
</evidence>
<feature type="compositionally biased region" description="Polar residues" evidence="1">
    <location>
        <begin position="112"/>
        <end position="131"/>
    </location>
</feature>
<gene>
    <name evidence="2" type="ORF">AAG570_000957</name>
</gene>
<feature type="region of interest" description="Disordered" evidence="1">
    <location>
        <begin position="112"/>
        <end position="194"/>
    </location>
</feature>
<reference evidence="2 3" key="1">
    <citation type="submission" date="2024-07" db="EMBL/GenBank/DDBJ databases">
        <title>Chromosome-level genome assembly of the water stick insect Ranatra chinensis (Heteroptera: Nepidae).</title>
        <authorList>
            <person name="Liu X."/>
        </authorList>
    </citation>
    <scope>NUCLEOTIDE SEQUENCE [LARGE SCALE GENOMIC DNA]</scope>
    <source>
        <strain evidence="2">Cailab_2021Rc</strain>
        <tissue evidence="2">Muscle</tissue>
    </source>
</reference>
<dbReference type="Proteomes" id="UP001558652">
    <property type="component" value="Unassembled WGS sequence"/>
</dbReference>
<keyword evidence="3" id="KW-1185">Reference proteome</keyword>
<proteinExistence type="predicted"/>
<feature type="compositionally biased region" description="Basic residues" evidence="1">
    <location>
        <begin position="1"/>
        <end position="12"/>
    </location>
</feature>
<protein>
    <submittedName>
        <fullName evidence="2">Uncharacterized protein</fullName>
    </submittedName>
</protein>
<evidence type="ECO:0000256" key="1">
    <source>
        <dbReference type="SAM" id="MobiDB-lite"/>
    </source>
</evidence>
<organism evidence="2 3">
    <name type="scientific">Ranatra chinensis</name>
    <dbReference type="NCBI Taxonomy" id="642074"/>
    <lineage>
        <taxon>Eukaryota</taxon>
        <taxon>Metazoa</taxon>
        <taxon>Ecdysozoa</taxon>
        <taxon>Arthropoda</taxon>
        <taxon>Hexapoda</taxon>
        <taxon>Insecta</taxon>
        <taxon>Pterygota</taxon>
        <taxon>Neoptera</taxon>
        <taxon>Paraneoptera</taxon>
        <taxon>Hemiptera</taxon>
        <taxon>Heteroptera</taxon>
        <taxon>Panheteroptera</taxon>
        <taxon>Nepomorpha</taxon>
        <taxon>Nepidae</taxon>
        <taxon>Ranatrinae</taxon>
        <taxon>Ranatra</taxon>
    </lineage>
</organism>
<dbReference type="EMBL" id="JBFDAA010000001">
    <property type="protein sequence ID" value="KAL1141031.1"/>
    <property type="molecule type" value="Genomic_DNA"/>
</dbReference>
<dbReference type="AlphaFoldDB" id="A0ABD0YYL0"/>
<feature type="compositionally biased region" description="Basic and acidic residues" evidence="1">
    <location>
        <begin position="13"/>
        <end position="22"/>
    </location>
</feature>
<evidence type="ECO:0000313" key="2">
    <source>
        <dbReference type="EMBL" id="KAL1141031.1"/>
    </source>
</evidence>
<feature type="region of interest" description="Disordered" evidence="1">
    <location>
        <begin position="1"/>
        <end position="28"/>
    </location>
</feature>
<accession>A0ABD0YYL0</accession>
<feature type="compositionally biased region" description="Basic and acidic residues" evidence="1">
    <location>
        <begin position="185"/>
        <end position="194"/>
    </location>
</feature>
<name>A0ABD0YYL0_9HEMI</name>
<sequence>MASKRRNMFHKNKTQETTEKAVHTKRQIKGKLRLHGAYLCKLKNDCAGRARGIGAAGRPRFLSQILSFPMGPALRLEAVQEPSQLPLQPSKPVGPTGPLTLHHWTTNPPFRTPFSGGSVSRAQQHPVQQVNPAPLQPYISTGLTREPSTSPSRTAPAKVDRSHPITTDLQNLRAHLSEDPPSNYLERESKCLGL</sequence>